<keyword evidence="2 6" id="KW-0808">Transferase</keyword>
<dbReference type="InterPro" id="IPR024953">
    <property type="entry name" value="PP_kinase_middle"/>
</dbReference>
<evidence type="ECO:0000259" key="8">
    <source>
        <dbReference type="Pfam" id="PF02503"/>
    </source>
</evidence>
<dbReference type="PANTHER" id="PTHR30218:SF0">
    <property type="entry name" value="POLYPHOSPHATE KINASE"/>
    <property type="match status" value="1"/>
</dbReference>
<comment type="cofactor">
    <cofactor evidence="6">
        <name>Mg(2+)</name>
        <dbReference type="ChEBI" id="CHEBI:18420"/>
    </cofactor>
</comment>
<feature type="binding site" evidence="6">
    <location>
        <position position="400"/>
    </location>
    <ligand>
        <name>Mg(2+)</name>
        <dbReference type="ChEBI" id="CHEBI:18420"/>
    </ligand>
</feature>
<evidence type="ECO:0000256" key="5">
    <source>
        <dbReference type="ARBA" id="ARBA00022840"/>
    </source>
</evidence>
<feature type="binding site" evidence="6">
    <location>
        <position position="67"/>
    </location>
    <ligand>
        <name>ATP</name>
        <dbReference type="ChEBI" id="CHEBI:30616"/>
    </ligand>
</feature>
<feature type="domain" description="Polyphosphate kinase N-terminal" evidence="9">
    <location>
        <begin position="29"/>
        <end position="136"/>
    </location>
</feature>
<dbReference type="EMBL" id="JARRAG010000002">
    <property type="protein sequence ID" value="MDG3004172.1"/>
    <property type="molecule type" value="Genomic_DNA"/>
</dbReference>
<dbReference type="EC" id="2.7.4.1" evidence="6 7"/>
<accession>A0ABT6F9I0</accession>
<comment type="function">
    <text evidence="6 7">Catalyzes the reversible transfer of the terminal phosphate of ATP to form a long-chain polyphosphate (polyP).</text>
</comment>
<keyword evidence="6" id="KW-0460">Magnesium</keyword>
<evidence type="ECO:0000256" key="7">
    <source>
        <dbReference type="RuleBase" id="RU003800"/>
    </source>
</evidence>
<gene>
    <name evidence="12" type="primary">ppk1</name>
    <name evidence="6" type="synonym">ppk</name>
    <name evidence="12" type="ORF">PZE19_10330</name>
</gene>
<dbReference type="Pfam" id="PF17941">
    <property type="entry name" value="PP_kinase_C_1"/>
    <property type="match status" value="1"/>
</dbReference>
<reference evidence="12 13" key="1">
    <citation type="submission" date="2023-03" db="EMBL/GenBank/DDBJ databases">
        <title>Paludisphaera mucosa sp. nov. a novel planctomycete from northern fen.</title>
        <authorList>
            <person name="Ivanova A."/>
        </authorList>
    </citation>
    <scope>NUCLEOTIDE SEQUENCE [LARGE SCALE GENOMIC DNA]</scope>
    <source>
        <strain evidence="12 13">Pla2</strain>
    </source>
</reference>
<dbReference type="CDD" id="cd09165">
    <property type="entry name" value="PLDc_PaPPK1_C1_like"/>
    <property type="match status" value="1"/>
</dbReference>
<comment type="similarity">
    <text evidence="6 7">Belongs to the polyphosphate kinase 1 (PPK1) family.</text>
</comment>
<dbReference type="InterPro" id="IPR003414">
    <property type="entry name" value="PP_kinase"/>
</dbReference>
<dbReference type="InterPro" id="IPR041108">
    <property type="entry name" value="PP_kinase_C_1"/>
</dbReference>
<dbReference type="Gene3D" id="1.20.58.310">
    <property type="entry name" value="Polyphosphate kinase N-terminal domain"/>
    <property type="match status" value="1"/>
</dbReference>
<feature type="domain" description="Polyphosphate kinase middle" evidence="8">
    <location>
        <begin position="146"/>
        <end position="326"/>
    </location>
</feature>
<comment type="PTM">
    <text evidence="6 7">An intermediate of this reaction is the autophosphorylated ppk in which a phosphate is covalently linked to a histidine residue through a N-P bond.</text>
</comment>
<dbReference type="NCBIfam" id="NF003917">
    <property type="entry name" value="PRK05443.1-1"/>
    <property type="match status" value="1"/>
</dbReference>
<feature type="binding site" evidence="6">
    <location>
        <position position="493"/>
    </location>
    <ligand>
        <name>ATP</name>
        <dbReference type="ChEBI" id="CHEBI:30616"/>
    </ligand>
</feature>
<dbReference type="InterPro" id="IPR025198">
    <property type="entry name" value="PPK_N_dom"/>
</dbReference>
<evidence type="ECO:0000313" key="12">
    <source>
        <dbReference type="EMBL" id="MDG3004172.1"/>
    </source>
</evidence>
<sequence length="728" mass="81528">MGKTKNPPPENGPSTSQTLPAVAVDSSLFINRELSWLEFNERVLEEARDLSNPLLDRLKFLAICSSNMDEFFEVRVAGLQAQLYESLEPQDPPPDGMGPLAQLLEISKRAHDFVARLYDVWLHEVRPELEQHGIRICTPEELTESQVAFLDDYFQVQVYPVLTPLAIDPAHPFPHVHNKSLNLLLRIESIHQNGRLLYAVLQVPSVISRLVPLPDEEGGGKKFVLLEDVIGPRLDSLFGGYRTVERVAFRATRNSDLSIQENEVKSSLLSTIEETLRQRKWGAPVRLEISERADTDFLAQLLAASALELEERDVYKVPGPVDLTVLGGLYKLEGFRDLREPPFEPKMPPAFTGRKSVFRAIRDQDFLVHHPYESFGTVVQLIEQASEDPNVLAIKMTLYRTADSNPIITALARAAENGKQVTALVELQARLDEENNIDKARMLQKAGVHVVYGIVGLKTHCKAALVVRREHDGIRRYVHLGTGNYNHTTARLYTDLSYFTCRPEIGEDASALFNLLTGYSQGHAWKRLVIAPMNLADRLTALIRREADHALAGLPARIVAKMNSLVDPRIITSLYEASQAGVKIDLIVRGICCLRPGVPGASENITVRSIVDKFLEHSRIAYFANGDEPEVFLSSADWMPRNFRRRVELMFPIEAPALRSRVIDEILAIALADNVKTRELQADGTYRRLKPKPDAPAVRCQVEFQKLAIEHASSIPMTPVAVPESEIG</sequence>
<proteinExistence type="inferred from homology"/>
<dbReference type="Gene3D" id="3.30.1840.10">
    <property type="entry name" value="Polyphosphate kinase middle domain"/>
    <property type="match status" value="1"/>
</dbReference>
<dbReference type="GO" id="GO:0008976">
    <property type="term" value="F:polyphosphate kinase activity"/>
    <property type="evidence" value="ECO:0007669"/>
    <property type="project" value="UniProtKB-EC"/>
</dbReference>
<feature type="binding site" evidence="6">
    <location>
        <position position="617"/>
    </location>
    <ligand>
        <name>ATP</name>
        <dbReference type="ChEBI" id="CHEBI:30616"/>
    </ligand>
</feature>
<dbReference type="Gene3D" id="3.30.870.10">
    <property type="entry name" value="Endonuclease Chain A"/>
    <property type="match status" value="2"/>
</dbReference>
<dbReference type="HAMAP" id="MF_00347">
    <property type="entry name" value="Polyphosphate_kinase"/>
    <property type="match status" value="1"/>
</dbReference>
<dbReference type="SUPFAM" id="SSF143724">
    <property type="entry name" value="PHP14-like"/>
    <property type="match status" value="1"/>
</dbReference>
<evidence type="ECO:0000259" key="9">
    <source>
        <dbReference type="Pfam" id="PF13089"/>
    </source>
</evidence>
<dbReference type="RefSeq" id="WP_277860533.1">
    <property type="nucleotide sequence ID" value="NZ_JARRAG010000002.1"/>
</dbReference>
<dbReference type="PANTHER" id="PTHR30218">
    <property type="entry name" value="POLYPHOSPHATE KINASE"/>
    <property type="match status" value="1"/>
</dbReference>
<evidence type="ECO:0000256" key="3">
    <source>
        <dbReference type="ARBA" id="ARBA00022741"/>
    </source>
</evidence>
<evidence type="ECO:0000259" key="11">
    <source>
        <dbReference type="Pfam" id="PF17941"/>
    </source>
</evidence>
<dbReference type="NCBIfam" id="NF003918">
    <property type="entry name" value="PRK05443.1-2"/>
    <property type="match status" value="1"/>
</dbReference>
<feature type="active site" description="Phosphohistidine intermediate" evidence="6">
    <location>
        <position position="460"/>
    </location>
</feature>
<dbReference type="InterPro" id="IPR025200">
    <property type="entry name" value="PPK_C_dom2"/>
</dbReference>
<evidence type="ECO:0000313" key="13">
    <source>
        <dbReference type="Proteomes" id="UP001216907"/>
    </source>
</evidence>
<evidence type="ECO:0000256" key="6">
    <source>
        <dbReference type="HAMAP-Rule" id="MF_00347"/>
    </source>
</evidence>
<keyword evidence="3 6" id="KW-0547">Nucleotide-binding</keyword>
<name>A0ABT6F9I0_9BACT</name>
<keyword evidence="4 6" id="KW-0418">Kinase</keyword>
<keyword evidence="1 6" id="KW-0597">Phosphoprotein</keyword>
<dbReference type="Pfam" id="PF02503">
    <property type="entry name" value="PP_kinase"/>
    <property type="match status" value="1"/>
</dbReference>
<dbReference type="NCBIfam" id="NF003921">
    <property type="entry name" value="PRK05443.2-2"/>
    <property type="match status" value="1"/>
</dbReference>
<dbReference type="SUPFAM" id="SSF140356">
    <property type="entry name" value="PPK N-terminal domain-like"/>
    <property type="match status" value="1"/>
</dbReference>
<evidence type="ECO:0000256" key="4">
    <source>
        <dbReference type="ARBA" id="ARBA00022777"/>
    </source>
</evidence>
<dbReference type="Pfam" id="PF13089">
    <property type="entry name" value="PP_kinase_N"/>
    <property type="match status" value="1"/>
</dbReference>
<feature type="binding site" evidence="6">
    <location>
        <position position="430"/>
    </location>
    <ligand>
        <name>Mg(2+)</name>
        <dbReference type="ChEBI" id="CHEBI:18420"/>
    </ligand>
</feature>
<dbReference type="NCBIfam" id="TIGR03705">
    <property type="entry name" value="poly_P_kin"/>
    <property type="match status" value="1"/>
</dbReference>
<comment type="catalytic activity">
    <reaction evidence="6 7">
        <text>[phosphate](n) + ATP = [phosphate](n+1) + ADP</text>
        <dbReference type="Rhea" id="RHEA:19573"/>
        <dbReference type="Rhea" id="RHEA-COMP:9859"/>
        <dbReference type="Rhea" id="RHEA-COMP:14280"/>
        <dbReference type="ChEBI" id="CHEBI:16838"/>
        <dbReference type="ChEBI" id="CHEBI:30616"/>
        <dbReference type="ChEBI" id="CHEBI:456216"/>
        <dbReference type="EC" id="2.7.4.1"/>
    </reaction>
</comment>
<feature type="domain" description="Polyphosphate kinase C-terminal" evidence="11">
    <location>
        <begin position="356"/>
        <end position="521"/>
    </location>
</feature>
<comment type="caution">
    <text evidence="12">The sequence shown here is derived from an EMBL/GenBank/DDBJ whole genome shotgun (WGS) entry which is preliminary data.</text>
</comment>
<dbReference type="CDD" id="cd09168">
    <property type="entry name" value="PLDc_PaPPK1_C2_like"/>
    <property type="match status" value="1"/>
</dbReference>
<dbReference type="InterPro" id="IPR036832">
    <property type="entry name" value="PPK_N_dom_sf"/>
</dbReference>
<keyword evidence="6" id="KW-0479">Metal-binding</keyword>
<protein>
    <recommendedName>
        <fullName evidence="6 7">Polyphosphate kinase</fullName>
        <ecNumber evidence="6 7">2.7.4.1</ecNumber>
    </recommendedName>
    <alternativeName>
        <fullName evidence="6">ATP-polyphosphate phosphotransferase</fullName>
    </alternativeName>
    <alternativeName>
        <fullName evidence="6">Polyphosphoric acid kinase</fullName>
    </alternativeName>
</protein>
<dbReference type="SUPFAM" id="SSF56024">
    <property type="entry name" value="Phospholipase D/nuclease"/>
    <property type="match status" value="2"/>
</dbReference>
<evidence type="ECO:0000256" key="2">
    <source>
        <dbReference type="ARBA" id="ARBA00022679"/>
    </source>
</evidence>
<keyword evidence="5 6" id="KW-0067">ATP-binding</keyword>
<evidence type="ECO:0000259" key="10">
    <source>
        <dbReference type="Pfam" id="PF13090"/>
    </source>
</evidence>
<dbReference type="PIRSF" id="PIRSF015589">
    <property type="entry name" value="PP_kinase"/>
    <property type="match status" value="1"/>
</dbReference>
<keyword evidence="13" id="KW-1185">Reference proteome</keyword>
<evidence type="ECO:0000256" key="1">
    <source>
        <dbReference type="ARBA" id="ARBA00022553"/>
    </source>
</evidence>
<dbReference type="InterPro" id="IPR036830">
    <property type="entry name" value="PP_kinase_middle_dom_sf"/>
</dbReference>
<feature type="binding site" evidence="6">
    <location>
        <position position="589"/>
    </location>
    <ligand>
        <name>ATP</name>
        <dbReference type="ChEBI" id="CHEBI:30616"/>
    </ligand>
</feature>
<dbReference type="Pfam" id="PF13090">
    <property type="entry name" value="PP_kinase_C"/>
    <property type="match status" value="1"/>
</dbReference>
<feature type="domain" description="Polyphosphate kinase C-terminal" evidence="10">
    <location>
        <begin position="528"/>
        <end position="701"/>
    </location>
</feature>
<dbReference type="Proteomes" id="UP001216907">
    <property type="component" value="Unassembled WGS sequence"/>
</dbReference>
<organism evidence="12 13">
    <name type="scientific">Paludisphaera mucosa</name>
    <dbReference type="NCBI Taxonomy" id="3030827"/>
    <lineage>
        <taxon>Bacteria</taxon>
        <taxon>Pseudomonadati</taxon>
        <taxon>Planctomycetota</taxon>
        <taxon>Planctomycetia</taxon>
        <taxon>Isosphaerales</taxon>
        <taxon>Isosphaeraceae</taxon>
        <taxon>Paludisphaera</taxon>
    </lineage>
</organism>